<protein>
    <submittedName>
        <fullName evidence="1">Uncharacterized protein</fullName>
    </submittedName>
</protein>
<sequence>MTKKEIKTLKQDDSVREILNRVLEKGGNSNLKIKQIIVKNDSKNQKMNDLEEWFKDITKGIIESGFKNSSLETENIGEYFSRRINSEIKGNFIKQNDEKLEILVDSWVQEVTEPIVKNIIENCGFYKEKWDWAAGVDGVFQQGVTWNTVKNKNLGKVTEENIGKVYKNKCGLKIGRGQSITWASYWPQEGSGPTLSTQGLRNKNVEWDRNIGNLLKKYSITVAKQLKESVGVESFVKNNVKNRFEKDWFESKNQPIKVWEKGINNISWKI</sequence>
<dbReference type="Proteomes" id="UP000017119">
    <property type="component" value="Chromosome"/>
</dbReference>
<dbReference type="HOGENOM" id="CLU_1029823_0_0_14"/>
<accession>U5NFQ0</accession>
<dbReference type="AlphaFoldDB" id="U5NFQ0"/>
<evidence type="ECO:0000313" key="1">
    <source>
        <dbReference type="EMBL" id="AGX88994.1"/>
    </source>
</evidence>
<gene>
    <name evidence="1" type="ORF">PRV_01160</name>
</gene>
<organism evidence="1 2">
    <name type="scientific">Mycoplasma parvum str. Indiana</name>
    <dbReference type="NCBI Taxonomy" id="1403316"/>
    <lineage>
        <taxon>Bacteria</taxon>
        <taxon>Bacillati</taxon>
        <taxon>Mycoplasmatota</taxon>
        <taxon>Mollicutes</taxon>
        <taxon>Mycoplasmataceae</taxon>
        <taxon>Mycoplasma</taxon>
    </lineage>
</organism>
<dbReference type="PATRIC" id="fig|1403316.3.peg.204"/>
<dbReference type="STRING" id="1403316.PRV_01160"/>
<proteinExistence type="predicted"/>
<dbReference type="RefSeq" id="WP_022769400.1">
    <property type="nucleotide sequence ID" value="NC_022575.1"/>
</dbReference>
<dbReference type="EMBL" id="CP006771">
    <property type="protein sequence ID" value="AGX88994.1"/>
    <property type="molecule type" value="Genomic_DNA"/>
</dbReference>
<keyword evidence="2" id="KW-1185">Reference proteome</keyword>
<dbReference type="KEGG" id="mpv:PRV_01160"/>
<name>U5NFQ0_9MOLU</name>
<reference evidence="1 2" key="1">
    <citation type="journal article" date="2013" name="Genome Announc.">
        <title>Genome Sequence of Mycoplasma parvum (Formerly Eperythrozoon parvum), a Diminutive Hemoplasma of the Pig.</title>
        <authorList>
            <person name="do Nascimento N.C."/>
            <person name="Dos Santos A.P."/>
            <person name="Chu Y."/>
            <person name="Guimaraes A.M."/>
            <person name="Pagliaro A."/>
            <person name="Messick J.B."/>
        </authorList>
    </citation>
    <scope>NUCLEOTIDE SEQUENCE [LARGE SCALE GENOMIC DNA]</scope>
    <source>
        <strain evidence="1 2">Indiana</strain>
    </source>
</reference>
<evidence type="ECO:0000313" key="2">
    <source>
        <dbReference type="Proteomes" id="UP000017119"/>
    </source>
</evidence>